<dbReference type="InterPro" id="IPR047650">
    <property type="entry name" value="Transpos_IS110"/>
</dbReference>
<dbReference type="PANTHER" id="PTHR33055:SF3">
    <property type="entry name" value="PUTATIVE TRANSPOSASE FOR IS117-RELATED"/>
    <property type="match status" value="1"/>
</dbReference>
<keyword evidence="6" id="KW-1185">Reference proteome</keyword>
<gene>
    <name evidence="3" type="ORF">KDW_47060</name>
    <name evidence="4" type="ORF">KDW_47660</name>
    <name evidence="5" type="ORF">KDW_58190</name>
</gene>
<dbReference type="RefSeq" id="WP_151758276.1">
    <property type="nucleotide sequence ID" value="NZ_BKZW01000002.1"/>
</dbReference>
<proteinExistence type="predicted"/>
<feature type="domain" description="Transposase IS110-like N-terminal" evidence="1">
    <location>
        <begin position="5"/>
        <end position="159"/>
    </location>
</feature>
<evidence type="ECO:0000313" key="4">
    <source>
        <dbReference type="EMBL" id="GER90604.1"/>
    </source>
</evidence>
<reference evidence="4 6" key="1">
    <citation type="submission" date="2019-10" db="EMBL/GenBank/DDBJ databases">
        <title>Dictyobacter vulcani sp. nov., within the class Ktedonobacteria, isolated from soil of volcanic Mt. Zao.</title>
        <authorList>
            <person name="Zheng Y."/>
            <person name="Wang C.M."/>
            <person name="Sakai Y."/>
            <person name="Abe K."/>
            <person name="Yokota A."/>
            <person name="Yabe S."/>
        </authorList>
    </citation>
    <scope>NUCLEOTIDE SEQUENCE [LARGE SCALE GENOMIC DNA]</scope>
    <source>
        <strain evidence="4 6">W12</strain>
    </source>
</reference>
<dbReference type="EMBL" id="BKZW01000004">
    <property type="protein sequence ID" value="GER91657.1"/>
    <property type="molecule type" value="Genomic_DNA"/>
</dbReference>
<dbReference type="Proteomes" id="UP000326912">
    <property type="component" value="Unassembled WGS sequence"/>
</dbReference>
<evidence type="ECO:0000313" key="3">
    <source>
        <dbReference type="EMBL" id="GER90544.1"/>
    </source>
</evidence>
<dbReference type="GO" id="GO:0003677">
    <property type="term" value="F:DNA binding"/>
    <property type="evidence" value="ECO:0007669"/>
    <property type="project" value="InterPro"/>
</dbReference>
<evidence type="ECO:0000313" key="5">
    <source>
        <dbReference type="EMBL" id="GER91657.1"/>
    </source>
</evidence>
<dbReference type="AlphaFoldDB" id="A0A5J4KMK8"/>
<dbReference type="EMBL" id="BKZW01000002">
    <property type="protein sequence ID" value="GER90544.1"/>
    <property type="molecule type" value="Genomic_DNA"/>
</dbReference>
<accession>A0A5J4KMK8</accession>
<comment type="caution">
    <text evidence="4">The sequence shown here is derived from an EMBL/GenBank/DDBJ whole genome shotgun (WGS) entry which is preliminary data.</text>
</comment>
<name>A0A5J4KMK8_9CHLR</name>
<dbReference type="Pfam" id="PF02371">
    <property type="entry name" value="Transposase_20"/>
    <property type="match status" value="1"/>
</dbReference>
<protein>
    <submittedName>
        <fullName evidence="4">IS110 family transposase</fullName>
    </submittedName>
</protein>
<dbReference type="GO" id="GO:0004803">
    <property type="term" value="F:transposase activity"/>
    <property type="evidence" value="ECO:0007669"/>
    <property type="project" value="InterPro"/>
</dbReference>
<dbReference type="EMBL" id="BKZW01000002">
    <property type="protein sequence ID" value="GER90604.1"/>
    <property type="molecule type" value="Genomic_DNA"/>
</dbReference>
<evidence type="ECO:0000259" key="2">
    <source>
        <dbReference type="Pfam" id="PF02371"/>
    </source>
</evidence>
<dbReference type="PANTHER" id="PTHR33055">
    <property type="entry name" value="TRANSPOSASE FOR INSERTION SEQUENCE ELEMENT IS1111A"/>
    <property type="match status" value="1"/>
</dbReference>
<dbReference type="NCBIfam" id="NF033542">
    <property type="entry name" value="transpos_IS110"/>
    <property type="match status" value="1"/>
</dbReference>
<dbReference type="InterPro" id="IPR002525">
    <property type="entry name" value="Transp_IS110-like_N"/>
</dbReference>
<evidence type="ECO:0000259" key="1">
    <source>
        <dbReference type="Pfam" id="PF01548"/>
    </source>
</evidence>
<feature type="domain" description="Transposase IS116/IS110/IS902 C-terminal" evidence="2">
    <location>
        <begin position="270"/>
        <end position="354"/>
    </location>
</feature>
<evidence type="ECO:0000313" key="6">
    <source>
        <dbReference type="Proteomes" id="UP000326912"/>
    </source>
</evidence>
<dbReference type="GO" id="GO:0006313">
    <property type="term" value="P:DNA transposition"/>
    <property type="evidence" value="ECO:0007669"/>
    <property type="project" value="InterPro"/>
</dbReference>
<sequence length="406" mass="45536">MWFTGIDWADTHHDVVVLDHEGALCLRLRIDHTAAGVASLITRLRALTGPDHQDEMICVLETKTNLLVTALLKANFVPYPINPKTVDRWRPVSGAKSDLLDAYTLAKIARSDWRDLRPLHLPEQGLQELQLLVRDQQGLIGAQTRLANQLRACLKAYYPVVLDAFDKGTTLQKSLLAFIVAYPTPEQARQASVEELTQIFKQARHPHPLPCAQRVWPLLQQPHLEASAAVVHAKSRLAQTLVAQLHTLMAQIHDYDLAIEELYQQQDEYEVFASLPNSGKRLGPRLLAELAVIDPHEATVAVAQQLAGTAPVTKQSGNSRYVVQRQACSKTLRATVYLLAAESCKNISWARAYHDQKKKQGKKSATIFRGLANTWLRIIWAMRRKKETYQEDTFVQAQARHAPAAA</sequence>
<dbReference type="Pfam" id="PF01548">
    <property type="entry name" value="DEDD_Tnp_IS110"/>
    <property type="match status" value="1"/>
</dbReference>
<dbReference type="InterPro" id="IPR003346">
    <property type="entry name" value="Transposase_20"/>
</dbReference>
<organism evidence="4 6">
    <name type="scientific">Dictyobacter vulcani</name>
    <dbReference type="NCBI Taxonomy" id="2607529"/>
    <lineage>
        <taxon>Bacteria</taxon>
        <taxon>Bacillati</taxon>
        <taxon>Chloroflexota</taxon>
        <taxon>Ktedonobacteria</taxon>
        <taxon>Ktedonobacterales</taxon>
        <taxon>Dictyobacteraceae</taxon>
        <taxon>Dictyobacter</taxon>
    </lineage>
</organism>